<evidence type="ECO:0000313" key="3">
    <source>
        <dbReference type="EMBL" id="CCE79011.1"/>
    </source>
</evidence>
<reference evidence="3" key="1">
    <citation type="submission" date="2011-10" db="EMBL/GenBank/DDBJ databases">
        <authorList>
            <person name="Genoscope - CEA"/>
        </authorList>
    </citation>
    <scope>NUCLEOTIDE SEQUENCE</scope>
</reference>
<accession>G8YQS6</accession>
<sequence>MYMPKGDEIHKVFTDDSEYLSSSESYPSLFTDHDQYSSSFSQTMSLNSVKDLSDTEEANIQSNLGYIDQTNHEANPEQNEKRGNLMSILCGRQDTAAKEKKSNAVVSNNQQNKKTTNKAEAIPRVLKQPEDTTDEIERKIYSDQMKSLSVSEILSKGQNSQGQNEKKRSNNGTDTVDEEVIEIPSDREEQTAELEEKIFGQNAKRTSIRDAFKSLGMLGNKKNKQPQSFPVTLNISPALLAEVKKQTNPFFTRGNSFVSSSGDNISIREALMQGPIPKLSTNVEDDATSIDIATDSDSQDEESLDSLPATNTSALDNAFIAPSIGGDFHFVGDEKSFDRSSDFMNTSFNPRIVSKAIPNDFLISNEHGDDLLPSVPTNTSSKYKVSRMDFDNEHEFQMYIKNKFENSDFSSIHVLHKLYSMLMDSCFGMKTEIVMWVDQFRPSRVSELFMPQQYSSFIDSWLRDTFQRLSSSSFRPKSSSSFSKKTKKQEPEPIIDFFFDDSILTDSQSSKIDYFTPLLIVEGPSGSCKSSSIYAAANELNAYVYEINAGQSRGKKDILNVLREFCTTQLVHQTKESKSFQKGLVLLEDCDILFEEDKNFWAAVLEILCSSRRPLILTCHDISLIPTSIAKLAEEENAIIKIDDLMPYSHESYRLYLQLCCLNCGYDVEEEVLDQVLNDSRNRSGYDLRKCLMNIQFICQNFFKLSKNSLSMIHIMPAQSKPNTSSISHDLNEIANTLDTISLADVLQNNSFSLLKPKKQKNELLNTYYIDDSLLMKQKSLPYETNIGTYLTTRLPSEGMHSYLKKSFSEIRDIACTYVGSRSKKLPRLTRENISERTLRPKPSDANNSSSYSFMDISGLPDGSFLTYSTQFAYMVDIMPFIRHWSRYQKSLDRIEQETIEKQNISLKRFIGWREFQDKSNRLMETFMY</sequence>
<keyword evidence="4" id="KW-1185">Reference proteome</keyword>
<feature type="region of interest" description="Disordered" evidence="1">
    <location>
        <begin position="97"/>
        <end position="135"/>
    </location>
</feature>
<organism evidence="3 4">
    <name type="scientific">Pichia sorbitophila (strain ATCC MYA-4447 / BCRC 22081 / CBS 7064 / NBRC 10061 / NRRL Y-12695)</name>
    <name type="common">Hybrid yeast</name>
    <dbReference type="NCBI Taxonomy" id="559304"/>
    <lineage>
        <taxon>Eukaryota</taxon>
        <taxon>Fungi</taxon>
        <taxon>Dikarya</taxon>
        <taxon>Ascomycota</taxon>
        <taxon>Saccharomycotina</taxon>
        <taxon>Pichiomycetes</taxon>
        <taxon>Debaryomycetaceae</taxon>
        <taxon>Millerozyma</taxon>
    </lineage>
</organism>
<dbReference type="eggNOG" id="KOG1968">
    <property type="taxonomic scope" value="Eukaryota"/>
</dbReference>
<gene>
    <name evidence="3" type="primary">Piso0_001048</name>
    <name evidence="2" type="ORF">GNLVRS01_PISO0C09748g</name>
    <name evidence="3" type="ORF">GNLVRS01_PISO0D09815g</name>
</gene>
<dbReference type="Gene3D" id="3.40.50.300">
    <property type="entry name" value="P-loop containing nucleotide triphosphate hydrolases"/>
    <property type="match status" value="1"/>
</dbReference>
<feature type="region of interest" description="Disordered" evidence="1">
    <location>
        <begin position="154"/>
        <end position="190"/>
    </location>
</feature>
<dbReference type="EMBL" id="FO082056">
    <property type="protein sequence ID" value="CCE79011.1"/>
    <property type="molecule type" value="Genomic_DNA"/>
</dbReference>
<dbReference type="GO" id="GO:0003677">
    <property type="term" value="F:DNA binding"/>
    <property type="evidence" value="ECO:0007669"/>
    <property type="project" value="TreeGrafter"/>
</dbReference>
<proteinExistence type="predicted"/>
<dbReference type="InParanoid" id="G8YQS6"/>
<name>G8YQS6_PICSO</name>
<dbReference type="EMBL" id="FO082057">
    <property type="protein sequence ID" value="CCE78425.1"/>
    <property type="molecule type" value="Genomic_DNA"/>
</dbReference>
<dbReference type="PANTHER" id="PTHR23389">
    <property type="entry name" value="CHROMOSOME TRANSMISSION FIDELITY FACTOR 18"/>
    <property type="match status" value="1"/>
</dbReference>
<dbReference type="PANTHER" id="PTHR23389:SF21">
    <property type="entry name" value="ATPASE FAMILY AAA DOMAIN-CONTAINING PROTEIN 5"/>
    <property type="match status" value="1"/>
</dbReference>
<evidence type="ECO:0000313" key="2">
    <source>
        <dbReference type="EMBL" id="CCE78425.1"/>
    </source>
</evidence>
<reference evidence="4" key="2">
    <citation type="journal article" date="2012" name="G3 (Bethesda)">
        <title>Pichia sorbitophila, an interspecies yeast hybrid reveals early steps of genome resolution following polyploidization.</title>
        <authorList>
            <person name="Leh Louis V."/>
            <person name="Despons L."/>
            <person name="Friedrich A."/>
            <person name="Martin T."/>
            <person name="Durrens P."/>
            <person name="Casaregola S."/>
            <person name="Neuveglise C."/>
            <person name="Fairhead C."/>
            <person name="Marck C."/>
            <person name="Cruz J.A."/>
            <person name="Straub M.L."/>
            <person name="Kugler V."/>
            <person name="Sacerdot C."/>
            <person name="Uzunov Z."/>
            <person name="Thierry A."/>
            <person name="Weiss S."/>
            <person name="Bleykasten C."/>
            <person name="De Montigny J."/>
            <person name="Jacques N."/>
            <person name="Jung P."/>
            <person name="Lemaire M."/>
            <person name="Mallet S."/>
            <person name="Morel G."/>
            <person name="Richard G.F."/>
            <person name="Sarkar A."/>
            <person name="Savel G."/>
            <person name="Schacherer J."/>
            <person name="Seret M.L."/>
            <person name="Talla E."/>
            <person name="Samson G."/>
            <person name="Jubin C."/>
            <person name="Poulain J."/>
            <person name="Vacherie B."/>
            <person name="Barbe V."/>
            <person name="Pelletier E."/>
            <person name="Sherman D.J."/>
            <person name="Westhof E."/>
            <person name="Weissenbach J."/>
            <person name="Baret P.V."/>
            <person name="Wincker P."/>
            <person name="Gaillardin C."/>
            <person name="Dujon B."/>
            <person name="Souciet J.L."/>
        </authorList>
    </citation>
    <scope>NUCLEOTIDE SEQUENCE [LARGE SCALE GENOMIC DNA]</scope>
    <source>
        <strain evidence="4">ATCC MYA-4447 / BCRC 22081 / CBS 7064 / NBRC 10061 / NRRL Y-12695</strain>
    </source>
</reference>
<dbReference type="OMA" id="YVHEINS"/>
<dbReference type="AlphaFoldDB" id="G8YQS6"/>
<evidence type="ECO:0000256" key="1">
    <source>
        <dbReference type="SAM" id="MobiDB-lite"/>
    </source>
</evidence>
<dbReference type="SUPFAM" id="SSF52540">
    <property type="entry name" value="P-loop containing nucleoside triphosphate hydrolases"/>
    <property type="match status" value="1"/>
</dbReference>
<evidence type="ECO:0000313" key="4">
    <source>
        <dbReference type="Proteomes" id="UP000005222"/>
    </source>
</evidence>
<dbReference type="OrthoDB" id="10064318at2759"/>
<dbReference type="Proteomes" id="UP000005222">
    <property type="component" value="Chromosome C"/>
</dbReference>
<dbReference type="HOGENOM" id="CLU_013192_0_0_1"/>
<feature type="compositionally biased region" description="Polar residues" evidence="1">
    <location>
        <begin position="154"/>
        <end position="163"/>
    </location>
</feature>
<dbReference type="InterPro" id="IPR027417">
    <property type="entry name" value="P-loop_NTPase"/>
</dbReference>
<dbReference type="GO" id="GO:0005634">
    <property type="term" value="C:nucleus"/>
    <property type="evidence" value="ECO:0007669"/>
    <property type="project" value="TreeGrafter"/>
</dbReference>
<protein>
    <submittedName>
        <fullName evidence="3">Piso0_001048 protein</fullName>
    </submittedName>
</protein>
<dbReference type="Proteomes" id="UP000005222">
    <property type="component" value="Chromosome D"/>
</dbReference>
<dbReference type="STRING" id="559304.G8YQS6"/>